<accession>A0AAN5WCL8</accession>
<dbReference type="EMBL" id="LLGC01000179">
    <property type="protein sequence ID" value="KQE03644.1"/>
    <property type="molecule type" value="Genomic_DNA"/>
</dbReference>
<organism evidence="1 2">
    <name type="scientific">Acinetobacter baumannii</name>
    <dbReference type="NCBI Taxonomy" id="470"/>
    <lineage>
        <taxon>Bacteria</taxon>
        <taxon>Pseudomonadati</taxon>
        <taxon>Pseudomonadota</taxon>
        <taxon>Gammaproteobacteria</taxon>
        <taxon>Moraxellales</taxon>
        <taxon>Moraxellaceae</taxon>
        <taxon>Acinetobacter</taxon>
        <taxon>Acinetobacter calcoaceticus/baumannii complex</taxon>
    </lineage>
</organism>
<dbReference type="Proteomes" id="UP000051449">
    <property type="component" value="Unassembled WGS sequence"/>
</dbReference>
<sequence>MPYLVKWIEKDTQRCGEKTVDTLQQAREYLEDETYAEGPIKIVLEEGFYSGIYDEVSITKVGPIMKLWQALKQADYGTVGSETIKWSKNLLGPSPETEIRLIQLIDGDGHNWAIVDQFQTVELSEDRTVVKFLDDSNASHDMKLFANRPVTLEEPKIPTWQFKASAIVQIKAETQAEAARLYSEHFFTPDELDFEMKVFDVQLEPYTG</sequence>
<comment type="caution">
    <text evidence="1">The sequence shown here is derived from an EMBL/GenBank/DDBJ whole genome shotgun (WGS) entry which is preliminary data.</text>
</comment>
<dbReference type="RefSeq" id="WP_001146604.1">
    <property type="nucleotide sequence ID" value="NZ_CAKNEB010000013.1"/>
</dbReference>
<proteinExistence type="predicted"/>
<evidence type="ECO:0000313" key="2">
    <source>
        <dbReference type="Proteomes" id="UP000051449"/>
    </source>
</evidence>
<name>A0AAN5WCL8_ACIBA</name>
<gene>
    <name evidence="1" type="ORF">APD33_13595</name>
</gene>
<protein>
    <submittedName>
        <fullName evidence="1">Uncharacterized protein</fullName>
    </submittedName>
</protein>
<dbReference type="AlphaFoldDB" id="A0AAN5WCL8"/>
<reference evidence="1 2" key="1">
    <citation type="submission" date="2015-10" db="EMBL/GenBank/DDBJ databases">
        <title>The utility of whole genome sequencing in characterizing Acinetobacter epidemiology and analyzing hospital outbreaks.</title>
        <authorList>
            <person name="Ozer E.A."/>
            <person name="Fitzpatrick M.A."/>
            <person name="Hauser A.R."/>
        </authorList>
    </citation>
    <scope>NUCLEOTIDE SEQUENCE [LARGE SCALE GENOMIC DNA]</scope>
    <source>
        <strain evidence="1 2">ABBL072</strain>
    </source>
</reference>
<evidence type="ECO:0000313" key="1">
    <source>
        <dbReference type="EMBL" id="KQE03644.1"/>
    </source>
</evidence>